<dbReference type="Proteomes" id="UP000250069">
    <property type="component" value="Chromosome"/>
</dbReference>
<dbReference type="EMBL" id="CP030150">
    <property type="protein sequence ID" value="AWX71953.1"/>
    <property type="molecule type" value="Genomic_DNA"/>
</dbReference>
<evidence type="ECO:0000313" key="1">
    <source>
        <dbReference type="EMBL" id="AWX71953.1"/>
    </source>
</evidence>
<sequence length="69" mass="7920">MTRDRELERQAINQYKEQLQKDEDSKTLSLDEEQECLQADIASGNAKVRDSVLSIYSTIANAQDCSRRL</sequence>
<proteinExistence type="predicted"/>
<accession>A0ABC8D7Z0</accession>
<protein>
    <submittedName>
        <fullName evidence="1">Uncharacterized protein</fullName>
    </submittedName>
</protein>
<reference evidence="1 2" key="1">
    <citation type="submission" date="2018-06" db="EMBL/GenBank/DDBJ databases">
        <title>Complete Genome Sequence of Bacillus velezensis DSYZ, a Plant Growth-Promoting Rhizobacterium with Antifungal Activity.</title>
        <authorList>
            <person name="Du B."/>
            <person name="Ding Y."/>
            <person name="Liu K."/>
            <person name="Yao L."/>
            <person name="Wang C."/>
            <person name="Li H."/>
            <person name="Liu H."/>
        </authorList>
    </citation>
    <scope>NUCLEOTIDE SEQUENCE [LARGE SCALE GENOMIC DNA]</scope>
    <source>
        <strain evidence="1 2">DSYZ</strain>
    </source>
</reference>
<dbReference type="AlphaFoldDB" id="A0ABC8D7Z0"/>
<gene>
    <name evidence="1" type="ORF">BVDSYZ_07940</name>
</gene>
<name>A0ABC8D7Z0_BACVE</name>
<dbReference type="RefSeq" id="WP_014471791.1">
    <property type="nucleotide sequence ID" value="NZ_CP026610.1"/>
</dbReference>
<evidence type="ECO:0000313" key="2">
    <source>
        <dbReference type="Proteomes" id="UP000250069"/>
    </source>
</evidence>
<organism evidence="1 2">
    <name type="scientific">Bacillus velezensis</name>
    <dbReference type="NCBI Taxonomy" id="492670"/>
    <lineage>
        <taxon>Bacteria</taxon>
        <taxon>Bacillati</taxon>
        <taxon>Bacillota</taxon>
        <taxon>Bacilli</taxon>
        <taxon>Bacillales</taxon>
        <taxon>Bacillaceae</taxon>
        <taxon>Bacillus</taxon>
        <taxon>Bacillus amyloliquefaciens group</taxon>
    </lineage>
</organism>